<dbReference type="STRING" id="863239.GCA_000213935_02315"/>
<evidence type="ECO:0000256" key="2">
    <source>
        <dbReference type="ARBA" id="ARBA00022448"/>
    </source>
</evidence>
<keyword evidence="8" id="KW-1003">Cell membrane</keyword>
<dbReference type="Proteomes" id="UP000261739">
    <property type="component" value="Unassembled WGS sequence"/>
</dbReference>
<dbReference type="RefSeq" id="WP_010119245.1">
    <property type="nucleotide sequence ID" value="NZ_DAITTW010000091.1"/>
</dbReference>
<evidence type="ECO:0000313" key="10">
    <source>
        <dbReference type="Proteomes" id="UP000261739"/>
    </source>
</evidence>
<dbReference type="GO" id="GO:0045259">
    <property type="term" value="C:proton-transporting ATP synthase complex"/>
    <property type="evidence" value="ECO:0007669"/>
    <property type="project" value="UniProtKB-KW"/>
</dbReference>
<organism evidence="9 10">
    <name type="scientific">Corynebacterium nuruki</name>
    <dbReference type="NCBI Taxonomy" id="1032851"/>
    <lineage>
        <taxon>Bacteria</taxon>
        <taxon>Bacillati</taxon>
        <taxon>Actinomycetota</taxon>
        <taxon>Actinomycetes</taxon>
        <taxon>Mycobacteriales</taxon>
        <taxon>Corynebacteriaceae</taxon>
        <taxon>Corynebacterium</taxon>
    </lineage>
</organism>
<dbReference type="GO" id="GO:0016787">
    <property type="term" value="F:hydrolase activity"/>
    <property type="evidence" value="ECO:0007669"/>
    <property type="project" value="UniProtKB-KW"/>
</dbReference>
<comment type="caution">
    <text evidence="9">The sequence shown here is derived from an EMBL/GenBank/DDBJ whole genome shotgun (WGS) entry which is preliminary data.</text>
</comment>
<evidence type="ECO:0000256" key="8">
    <source>
        <dbReference type="HAMAP-Rule" id="MF_01416"/>
    </source>
</evidence>
<keyword evidence="3 8" id="KW-0375">Hydrogen ion transport</keyword>
<dbReference type="PRINTS" id="PR00125">
    <property type="entry name" value="ATPASEDELTA"/>
</dbReference>
<dbReference type="PANTHER" id="PTHR11910">
    <property type="entry name" value="ATP SYNTHASE DELTA CHAIN"/>
    <property type="match status" value="1"/>
</dbReference>
<accession>A0A3D4SWD6</accession>
<proteinExistence type="inferred from homology"/>
<dbReference type="AlphaFoldDB" id="A0A3D4SWD6"/>
<dbReference type="InterPro" id="IPR026015">
    <property type="entry name" value="ATP_synth_OSCP/delta_N_sf"/>
</dbReference>
<evidence type="ECO:0000256" key="1">
    <source>
        <dbReference type="ARBA" id="ARBA00004370"/>
    </source>
</evidence>
<evidence type="ECO:0000256" key="6">
    <source>
        <dbReference type="ARBA" id="ARBA00023196"/>
    </source>
</evidence>
<dbReference type="InterPro" id="IPR020781">
    <property type="entry name" value="ATPase_OSCP/d_CS"/>
</dbReference>
<evidence type="ECO:0000256" key="5">
    <source>
        <dbReference type="ARBA" id="ARBA00023136"/>
    </source>
</evidence>
<comment type="similarity">
    <text evidence="8">Belongs to the ATPase delta chain family.</text>
</comment>
<keyword evidence="2 8" id="KW-0813">Transport</keyword>
<dbReference type="Gene3D" id="1.10.520.20">
    <property type="entry name" value="N-terminal domain of the delta subunit of the F1F0-ATP synthase"/>
    <property type="match status" value="1"/>
</dbReference>
<keyword evidence="5 8" id="KW-0472">Membrane</keyword>
<reference evidence="9 10" key="1">
    <citation type="journal article" date="2018" name="Nat. Biotechnol.">
        <title>A standardized bacterial taxonomy based on genome phylogeny substantially revises the tree of life.</title>
        <authorList>
            <person name="Parks D.H."/>
            <person name="Chuvochina M."/>
            <person name="Waite D.W."/>
            <person name="Rinke C."/>
            <person name="Skarshewski A."/>
            <person name="Chaumeil P.A."/>
            <person name="Hugenholtz P."/>
        </authorList>
    </citation>
    <scope>NUCLEOTIDE SEQUENCE [LARGE SCALE GENOMIC DNA]</scope>
    <source>
        <strain evidence="9">UBA11247</strain>
    </source>
</reference>
<name>A0A3D4SWD6_9CORY</name>
<gene>
    <name evidence="8" type="primary">atpH</name>
    <name evidence="9" type="ORF">DIW82_00630</name>
</gene>
<protein>
    <recommendedName>
        <fullName evidence="8">ATP synthase subunit delta</fullName>
    </recommendedName>
    <alternativeName>
        <fullName evidence="8">ATP synthase F(1) sector subunit delta</fullName>
    </alternativeName>
    <alternativeName>
        <fullName evidence="8">F-type ATPase subunit delta</fullName>
        <shortName evidence="8">F-ATPase subunit delta</shortName>
    </alternativeName>
</protein>
<keyword evidence="4 8" id="KW-0406">Ion transport</keyword>
<dbReference type="InterPro" id="IPR000711">
    <property type="entry name" value="ATPase_OSCP/dsu"/>
</dbReference>
<evidence type="ECO:0000256" key="3">
    <source>
        <dbReference type="ARBA" id="ARBA00022781"/>
    </source>
</evidence>
<comment type="function">
    <text evidence="8">This protein is part of the stalk that links CF(0) to CF(1). It either transmits conformational changes from CF(0) to CF(1) or is implicated in proton conduction.</text>
</comment>
<evidence type="ECO:0000313" key="9">
    <source>
        <dbReference type="EMBL" id="HCT13327.1"/>
    </source>
</evidence>
<dbReference type="GO" id="GO:0005886">
    <property type="term" value="C:plasma membrane"/>
    <property type="evidence" value="ECO:0007669"/>
    <property type="project" value="UniProtKB-SubCell"/>
</dbReference>
<keyword evidence="9" id="KW-0378">Hydrolase</keyword>
<keyword evidence="6 8" id="KW-0139">CF(1)</keyword>
<dbReference type="NCBIfam" id="NF009967">
    <property type="entry name" value="PRK13430.1"/>
    <property type="match status" value="1"/>
</dbReference>
<sequence length="272" mass="29083">MHAASRATLDQLSESLDGTLRGAADSASLGAQTGTEIFEVADLLDSDRTLRMALVDTTIPADRRVGLAESLLGSKVSATTLEIISSAVKATWTNTRDLRHGLVELGRRALLRAAQEQGQKARVDDELYQLARLLEKEPELEMLLADRLASADARRDLFAKVLYGKVSAITEALALQVVGRPLDRPVEDLDAVGVFSAALDGKTVARVISAAPLNGSQEQVLEQKLEKIYGSAMSVHSEVDASLLGGAVIRVGDEVIDGSTTGKLERLRRSLA</sequence>
<dbReference type="HAMAP" id="MF_01416">
    <property type="entry name" value="ATP_synth_delta_bact"/>
    <property type="match status" value="1"/>
</dbReference>
<comment type="function">
    <text evidence="8">F(1)F(0) ATP synthase produces ATP from ADP in the presence of a proton or sodium gradient. F-type ATPases consist of two structural domains, F(1) containing the extramembraneous catalytic core and F(0) containing the membrane proton channel, linked together by a central stalk and a peripheral stalk. During catalysis, ATP synthesis in the catalytic domain of F(1) is coupled via a rotary mechanism of the central stalk subunits to proton translocation.</text>
</comment>
<dbReference type="Pfam" id="PF00213">
    <property type="entry name" value="OSCP"/>
    <property type="match status" value="1"/>
</dbReference>
<dbReference type="GO" id="GO:0046933">
    <property type="term" value="F:proton-transporting ATP synthase activity, rotational mechanism"/>
    <property type="evidence" value="ECO:0007669"/>
    <property type="project" value="UniProtKB-UniRule"/>
</dbReference>
<dbReference type="EMBL" id="DQID01000014">
    <property type="protein sequence ID" value="HCT13327.1"/>
    <property type="molecule type" value="Genomic_DNA"/>
</dbReference>
<keyword evidence="7 8" id="KW-0066">ATP synthesis</keyword>
<comment type="subcellular location">
    <subcellularLocation>
        <location evidence="8">Cell membrane</location>
        <topology evidence="8">Peripheral membrane protein</topology>
    </subcellularLocation>
    <subcellularLocation>
        <location evidence="1">Membrane</location>
    </subcellularLocation>
</comment>
<evidence type="ECO:0000256" key="4">
    <source>
        <dbReference type="ARBA" id="ARBA00023065"/>
    </source>
</evidence>
<evidence type="ECO:0000256" key="7">
    <source>
        <dbReference type="ARBA" id="ARBA00023310"/>
    </source>
</evidence>
<dbReference type="PROSITE" id="PS00389">
    <property type="entry name" value="ATPASE_DELTA"/>
    <property type="match status" value="1"/>
</dbReference>
<dbReference type="NCBIfam" id="TIGR01145">
    <property type="entry name" value="ATP_synt_delta"/>
    <property type="match status" value="1"/>
</dbReference>